<keyword evidence="8 10" id="KW-0472">Membrane</keyword>
<feature type="transmembrane region" description="Helical" evidence="10">
    <location>
        <begin position="66"/>
        <end position="87"/>
    </location>
</feature>
<dbReference type="RefSeq" id="WP_154375790.1">
    <property type="nucleotide sequence ID" value="NZ_WKJK01000004.1"/>
</dbReference>
<dbReference type="InterPro" id="IPR003705">
    <property type="entry name" value="CbiN"/>
</dbReference>
<comment type="subcellular location">
    <subcellularLocation>
        <location evidence="10">Cell membrane</location>
        <topology evidence="10">Multi-pass membrane protein</topology>
    </subcellularLocation>
</comment>
<proteinExistence type="inferred from homology"/>
<dbReference type="GO" id="GO:0005886">
    <property type="term" value="C:plasma membrane"/>
    <property type="evidence" value="ECO:0007669"/>
    <property type="project" value="UniProtKB-SubCell"/>
</dbReference>
<comment type="caution">
    <text evidence="11">The sequence shown here is derived from an EMBL/GenBank/DDBJ whole genome shotgun (WGS) entry which is preliminary data.</text>
</comment>
<keyword evidence="2 10" id="KW-0813">Transport</keyword>
<dbReference type="NCBIfam" id="TIGR01165">
    <property type="entry name" value="cbiN"/>
    <property type="match status" value="1"/>
</dbReference>
<dbReference type="NCBIfam" id="NF002780">
    <property type="entry name" value="PRK02898.1"/>
    <property type="match status" value="1"/>
</dbReference>
<evidence type="ECO:0000256" key="9">
    <source>
        <dbReference type="ARBA" id="ARBA00023285"/>
    </source>
</evidence>
<keyword evidence="9 10" id="KW-0170">Cobalt</keyword>
<dbReference type="HAMAP" id="MF_00330">
    <property type="entry name" value="CbiN"/>
    <property type="match status" value="1"/>
</dbReference>
<dbReference type="GO" id="GO:0009236">
    <property type="term" value="P:cobalamin biosynthetic process"/>
    <property type="evidence" value="ECO:0007669"/>
    <property type="project" value="UniProtKB-UniRule"/>
</dbReference>
<keyword evidence="4 10" id="KW-0169">Cobalamin biosynthesis</keyword>
<gene>
    <name evidence="10" type="primary">cbiN</name>
    <name evidence="11" type="ORF">GJ699_10455</name>
</gene>
<keyword evidence="7 10" id="KW-0406">Ion transport</keyword>
<accession>A0A6I2KWB4</accession>
<dbReference type="PANTHER" id="PTHR38662">
    <property type="entry name" value="COBALT TRANSPORT PROTEIN CBIN"/>
    <property type="match status" value="1"/>
</dbReference>
<comment type="function">
    <text evidence="10">Part of the energy-coupling factor (ECF) transporter complex CbiMNOQ involved in cobalt import.</text>
</comment>
<keyword evidence="5 10" id="KW-0812">Transmembrane</keyword>
<keyword evidence="3 10" id="KW-1003">Cell membrane</keyword>
<evidence type="ECO:0000256" key="6">
    <source>
        <dbReference type="ARBA" id="ARBA00022989"/>
    </source>
</evidence>
<evidence type="ECO:0000256" key="2">
    <source>
        <dbReference type="ARBA" id="ARBA00022448"/>
    </source>
</evidence>
<keyword evidence="6 10" id="KW-1133">Transmembrane helix</keyword>
<dbReference type="GO" id="GO:0015087">
    <property type="term" value="F:cobalt ion transmembrane transporter activity"/>
    <property type="evidence" value="ECO:0007669"/>
    <property type="project" value="UniProtKB-UniRule"/>
</dbReference>
<evidence type="ECO:0000256" key="8">
    <source>
        <dbReference type="ARBA" id="ARBA00023136"/>
    </source>
</evidence>
<evidence type="ECO:0000256" key="1">
    <source>
        <dbReference type="ARBA" id="ARBA00022426"/>
    </source>
</evidence>
<dbReference type="Proteomes" id="UP000433309">
    <property type="component" value="Unassembled WGS sequence"/>
</dbReference>
<comment type="subunit">
    <text evidence="10">Forms an energy-coupling factor (ECF) transporter complex composed of an ATP-binding protein (A component, CbiO), a transmembrane protein (T component, CbiQ) and 2 possible substrate-capture proteins (S components, CbiM and CbiN) of unknown stoichimetry.</text>
</comment>
<evidence type="ECO:0000256" key="3">
    <source>
        <dbReference type="ARBA" id="ARBA00022475"/>
    </source>
</evidence>
<protein>
    <recommendedName>
        <fullName evidence="10">Cobalt transport protein CbiN</fullName>
    </recommendedName>
    <alternativeName>
        <fullName evidence="10">Energy-coupling factor transporter probable substrate-capture protein CbiN</fullName>
        <shortName evidence="10">ECF transporter S component CbiN</shortName>
    </alternativeName>
</protein>
<dbReference type="AlphaFoldDB" id="A0A6I2KWB4"/>
<evidence type="ECO:0000313" key="12">
    <source>
        <dbReference type="Proteomes" id="UP000433309"/>
    </source>
</evidence>
<comment type="similarity">
    <text evidence="10">Belongs to the CbiN family.</text>
</comment>
<evidence type="ECO:0000256" key="10">
    <source>
        <dbReference type="HAMAP-Rule" id="MF_00330"/>
    </source>
</evidence>
<evidence type="ECO:0000256" key="4">
    <source>
        <dbReference type="ARBA" id="ARBA00022573"/>
    </source>
</evidence>
<dbReference type="EMBL" id="WKJK01000004">
    <property type="protein sequence ID" value="MRW90405.1"/>
    <property type="molecule type" value="Genomic_DNA"/>
</dbReference>
<organism evidence="11 12">
    <name type="scientific">Duganella guangzhouensis</name>
    <dbReference type="NCBI Taxonomy" id="2666084"/>
    <lineage>
        <taxon>Bacteria</taxon>
        <taxon>Pseudomonadati</taxon>
        <taxon>Pseudomonadota</taxon>
        <taxon>Betaproteobacteria</taxon>
        <taxon>Burkholderiales</taxon>
        <taxon>Oxalobacteraceae</taxon>
        <taxon>Telluria group</taxon>
        <taxon>Duganella</taxon>
    </lineage>
</organism>
<evidence type="ECO:0000313" key="11">
    <source>
        <dbReference type="EMBL" id="MRW90405.1"/>
    </source>
</evidence>
<comment type="pathway">
    <text evidence="10">Cofactor biosynthesis; adenosylcobalamin biosynthesis.</text>
</comment>
<dbReference type="UniPathway" id="UPA00148"/>
<dbReference type="Pfam" id="PF02553">
    <property type="entry name" value="CbiN"/>
    <property type="match status" value="1"/>
</dbReference>
<name>A0A6I2KWB4_9BURK</name>
<comment type="caution">
    <text evidence="10">Lacks conserved residue(s) required for the propagation of feature annotation.</text>
</comment>
<reference evidence="11 12" key="1">
    <citation type="submission" date="2019-11" db="EMBL/GenBank/DDBJ databases">
        <title>Novel species isolated from a subtropical stream in China.</title>
        <authorList>
            <person name="Lu H."/>
        </authorList>
    </citation>
    <scope>NUCLEOTIDE SEQUENCE [LARGE SCALE GENOMIC DNA]</scope>
    <source>
        <strain evidence="11 12">FT80W</strain>
    </source>
</reference>
<sequence length="112" mass="11916">MKKLTTLMLWAAIVLLTVLPLWLVHAPAEQAVFGGADTRAQEAIGVIAPSYKPWFSPVFEPASDEIASLLFALQAAIGAGVIGYWLGLSVARDRARRAAAESPSSPQANRAD</sequence>
<evidence type="ECO:0000256" key="5">
    <source>
        <dbReference type="ARBA" id="ARBA00022692"/>
    </source>
</evidence>
<dbReference type="PANTHER" id="PTHR38662:SF1">
    <property type="entry name" value="COBALT TRANSPORT PROTEIN CBIN"/>
    <property type="match status" value="1"/>
</dbReference>
<keyword evidence="12" id="KW-1185">Reference proteome</keyword>
<evidence type="ECO:0000256" key="7">
    <source>
        <dbReference type="ARBA" id="ARBA00023065"/>
    </source>
</evidence>
<keyword evidence="1 10" id="KW-0171">Cobalt transport</keyword>